<reference evidence="4 5" key="1">
    <citation type="journal article" date="2018" name="Nat. Biotechnol.">
        <title>A standardized bacterial taxonomy based on genome phylogeny substantially revises the tree of life.</title>
        <authorList>
            <person name="Parks D.H."/>
            <person name="Chuvochina M."/>
            <person name="Waite D.W."/>
            <person name="Rinke C."/>
            <person name="Skarshewski A."/>
            <person name="Chaumeil P.A."/>
            <person name="Hugenholtz P."/>
        </authorList>
    </citation>
    <scope>NUCLEOTIDE SEQUENCE [LARGE SCALE GENOMIC DNA]</scope>
    <source>
        <strain evidence="4">UBA9359</strain>
    </source>
</reference>
<evidence type="ECO:0000313" key="5">
    <source>
        <dbReference type="Proteomes" id="UP000264330"/>
    </source>
</evidence>
<evidence type="ECO:0000313" key="4">
    <source>
        <dbReference type="EMBL" id="HCV81443.1"/>
    </source>
</evidence>
<dbReference type="GO" id="GO:0000156">
    <property type="term" value="F:phosphorelay response regulator activity"/>
    <property type="evidence" value="ECO:0007669"/>
    <property type="project" value="InterPro"/>
</dbReference>
<feature type="modified residue" description="4-aspartylphosphate" evidence="1">
    <location>
        <position position="59"/>
    </location>
</feature>
<dbReference type="PANTHER" id="PTHR37299:SF1">
    <property type="entry name" value="STAGE 0 SPORULATION PROTEIN A HOMOLOG"/>
    <property type="match status" value="1"/>
</dbReference>
<sequence length="241" mass="27883">MMRNKSFTCYIIDDEPPAVRILEKFIQQLEVLSLLGSSNKSLEALNEIQLKKPDILFLDIQMPDLTGIQLSKLINYSPYIIFTTAYAQFAVEGFQVNAIDYLLKPIAFPRFIEAIEKIKERQQTTPLDGLIAPTQDYFFVKTDGKNRFQKVALPDILYLESIKNYVVIHTKNEQIVTYSTLKSIQESLPEHSFIQVHKSYIVALDKIEKTDNYEVWIDGKDLPLGDTYKHGFFEAIHQRKL</sequence>
<comment type="caution">
    <text evidence="4">The sequence shown here is derived from an EMBL/GenBank/DDBJ whole genome shotgun (WGS) entry which is preliminary data.</text>
</comment>
<evidence type="ECO:0000256" key="1">
    <source>
        <dbReference type="PROSITE-ProRule" id="PRU00169"/>
    </source>
</evidence>
<dbReference type="PANTHER" id="PTHR37299">
    <property type="entry name" value="TRANSCRIPTIONAL REGULATOR-RELATED"/>
    <property type="match status" value="1"/>
</dbReference>
<dbReference type="Pfam" id="PF00072">
    <property type="entry name" value="Response_reg"/>
    <property type="match status" value="1"/>
</dbReference>
<dbReference type="EMBL" id="DPMF01000244">
    <property type="protein sequence ID" value="HCV81443.1"/>
    <property type="molecule type" value="Genomic_DNA"/>
</dbReference>
<dbReference type="AlphaFoldDB" id="A0A3D5J0G3"/>
<dbReference type="GO" id="GO:0003677">
    <property type="term" value="F:DNA binding"/>
    <property type="evidence" value="ECO:0007669"/>
    <property type="project" value="UniProtKB-KW"/>
</dbReference>
<dbReference type="InterPro" id="IPR007492">
    <property type="entry name" value="LytTR_DNA-bd_dom"/>
</dbReference>
<dbReference type="RefSeq" id="WP_228250840.1">
    <property type="nucleotide sequence ID" value="NZ_CAJXAW010000008.1"/>
</dbReference>
<dbReference type="InterPro" id="IPR011006">
    <property type="entry name" value="CheY-like_superfamily"/>
</dbReference>
<feature type="domain" description="Response regulatory" evidence="2">
    <location>
        <begin position="8"/>
        <end position="119"/>
    </location>
</feature>
<dbReference type="PROSITE" id="PS50110">
    <property type="entry name" value="RESPONSE_REGULATORY"/>
    <property type="match status" value="1"/>
</dbReference>
<dbReference type="PROSITE" id="PS50930">
    <property type="entry name" value="HTH_LYTTR"/>
    <property type="match status" value="1"/>
</dbReference>
<dbReference type="Pfam" id="PF04397">
    <property type="entry name" value="LytTR"/>
    <property type="match status" value="1"/>
</dbReference>
<dbReference type="Gene3D" id="2.40.50.1020">
    <property type="entry name" value="LytTr DNA-binding domain"/>
    <property type="match status" value="1"/>
</dbReference>
<dbReference type="Proteomes" id="UP000264330">
    <property type="component" value="Unassembled WGS sequence"/>
</dbReference>
<gene>
    <name evidence="4" type="ORF">DGQ38_10385</name>
</gene>
<dbReference type="Gene3D" id="3.40.50.2300">
    <property type="match status" value="1"/>
</dbReference>
<dbReference type="InterPro" id="IPR046947">
    <property type="entry name" value="LytR-like"/>
</dbReference>
<dbReference type="SMART" id="SM00850">
    <property type="entry name" value="LytTR"/>
    <property type="match status" value="1"/>
</dbReference>
<organism evidence="4 5">
    <name type="scientific">Zunongwangia profunda</name>
    <dbReference type="NCBI Taxonomy" id="398743"/>
    <lineage>
        <taxon>Bacteria</taxon>
        <taxon>Pseudomonadati</taxon>
        <taxon>Bacteroidota</taxon>
        <taxon>Flavobacteriia</taxon>
        <taxon>Flavobacteriales</taxon>
        <taxon>Flavobacteriaceae</taxon>
        <taxon>Zunongwangia</taxon>
    </lineage>
</organism>
<evidence type="ECO:0000259" key="2">
    <source>
        <dbReference type="PROSITE" id="PS50110"/>
    </source>
</evidence>
<feature type="domain" description="HTH LytTR-type" evidence="3">
    <location>
        <begin position="150"/>
        <end position="209"/>
    </location>
</feature>
<proteinExistence type="predicted"/>
<accession>A0A3D5J0G3</accession>
<evidence type="ECO:0000259" key="3">
    <source>
        <dbReference type="PROSITE" id="PS50930"/>
    </source>
</evidence>
<dbReference type="InterPro" id="IPR001789">
    <property type="entry name" value="Sig_transdc_resp-reg_receiver"/>
</dbReference>
<keyword evidence="4" id="KW-0238">DNA-binding</keyword>
<dbReference type="SMART" id="SM00448">
    <property type="entry name" value="REC"/>
    <property type="match status" value="1"/>
</dbReference>
<name>A0A3D5J0G3_9FLAO</name>
<keyword evidence="1" id="KW-0597">Phosphoprotein</keyword>
<protein>
    <submittedName>
        <fullName evidence="4">DNA-binding response regulator</fullName>
    </submittedName>
</protein>
<dbReference type="SUPFAM" id="SSF52172">
    <property type="entry name" value="CheY-like"/>
    <property type="match status" value="1"/>
</dbReference>